<gene>
    <name evidence="2" type="ORF">JF886_02750</name>
</gene>
<organism evidence="2 3">
    <name type="scientific">Candidatus Aeolococcus gillhamiae</name>
    <dbReference type="NCBI Taxonomy" id="3127015"/>
    <lineage>
        <taxon>Bacteria</taxon>
        <taxon>Bacillati</taxon>
        <taxon>Candidatus Dormiibacterota</taxon>
        <taxon>Candidatus Dormibacteria</taxon>
        <taxon>Candidatus Aeolococcales</taxon>
        <taxon>Candidatus Aeolococcaceae</taxon>
        <taxon>Candidatus Aeolococcus</taxon>
    </lineage>
</organism>
<evidence type="ECO:0000313" key="2">
    <source>
        <dbReference type="EMBL" id="MBJ7593773.1"/>
    </source>
</evidence>
<feature type="signal peptide" evidence="1">
    <location>
        <begin position="1"/>
        <end position="21"/>
    </location>
</feature>
<proteinExistence type="predicted"/>
<keyword evidence="1" id="KW-0732">Signal</keyword>
<accession>A0A934JYR4</accession>
<evidence type="ECO:0000256" key="1">
    <source>
        <dbReference type="SAM" id="SignalP"/>
    </source>
</evidence>
<dbReference type="AlphaFoldDB" id="A0A934JYR4"/>
<dbReference type="RefSeq" id="WP_337309368.1">
    <property type="nucleotide sequence ID" value="NZ_JAEKNS010000037.1"/>
</dbReference>
<comment type="caution">
    <text evidence="2">The sequence shown here is derived from an EMBL/GenBank/DDBJ whole genome shotgun (WGS) entry which is preliminary data.</text>
</comment>
<dbReference type="EMBL" id="JAEKNS010000037">
    <property type="protein sequence ID" value="MBJ7593773.1"/>
    <property type="molecule type" value="Genomic_DNA"/>
</dbReference>
<name>A0A934JYR4_9BACT</name>
<sequence>MRRLRALAVLPLLLTADSVLGSGTRLGLGAAPLGCAAAVLDDQCRVMRGRRGAAARLRSLR</sequence>
<dbReference type="Proteomes" id="UP000606991">
    <property type="component" value="Unassembled WGS sequence"/>
</dbReference>
<protein>
    <submittedName>
        <fullName evidence="2">Uncharacterized protein</fullName>
    </submittedName>
</protein>
<evidence type="ECO:0000313" key="3">
    <source>
        <dbReference type="Proteomes" id="UP000606991"/>
    </source>
</evidence>
<feature type="chain" id="PRO_5037853824" evidence="1">
    <location>
        <begin position="22"/>
        <end position="61"/>
    </location>
</feature>
<reference evidence="2 3" key="1">
    <citation type="submission" date="2020-10" db="EMBL/GenBank/DDBJ databases">
        <title>Ca. Dormibacterota MAGs.</title>
        <authorList>
            <person name="Montgomery K."/>
        </authorList>
    </citation>
    <scope>NUCLEOTIDE SEQUENCE [LARGE SCALE GENOMIC DNA]</scope>
    <source>
        <strain evidence="2">SC8812_S17_18</strain>
    </source>
</reference>